<dbReference type="PANTHER" id="PTHR30183">
    <property type="entry name" value="MOLYBDENUM TRANSPORT SYSTEM PERMEASE PROTEIN MODB"/>
    <property type="match status" value="1"/>
</dbReference>
<evidence type="ECO:0000256" key="6">
    <source>
        <dbReference type="ARBA" id="ARBA00022692"/>
    </source>
</evidence>
<protein>
    <recommendedName>
        <fullName evidence="11">Molybdate/tungstate transport system permease protein WtpB</fullName>
    </recommendedName>
</protein>
<evidence type="ECO:0000256" key="7">
    <source>
        <dbReference type="ARBA" id="ARBA00022989"/>
    </source>
</evidence>
<evidence type="ECO:0000313" key="15">
    <source>
        <dbReference type="Proteomes" id="UP000002063"/>
    </source>
</evidence>
<reference evidence="14" key="1">
    <citation type="submission" date="2009-10" db="EMBL/GenBank/DDBJ databases">
        <title>Complete sequence of chromosome of Methanocaldococcus vulcanius M7.</title>
        <authorList>
            <consortium name="US DOE Joint Genome Institute"/>
            <person name="Lucas S."/>
            <person name="Copeland A."/>
            <person name="Lapidus A."/>
            <person name="Glavina del Rio T."/>
            <person name="Dalin E."/>
            <person name="Tice H."/>
            <person name="Bruce D."/>
            <person name="Goodwin L."/>
            <person name="Pitluck S."/>
            <person name="Lcollab F.I."/>
            <person name="Brettin T."/>
            <person name="Detter J.C."/>
            <person name="Han C."/>
            <person name="Tapia R."/>
            <person name="Kuske C.R."/>
            <person name="Schmutz J."/>
            <person name="Larimer F."/>
            <person name="Land M."/>
            <person name="Hauser L."/>
            <person name="Kyrpides N."/>
            <person name="Ovchinikova G."/>
            <person name="Sieprawska-Lupa M."/>
            <person name="Whitman W.B."/>
            <person name="Woyke T."/>
        </authorList>
    </citation>
    <scope>NUCLEOTIDE SEQUENCE [LARGE SCALE GENOMIC DNA]</scope>
    <source>
        <strain evidence="14">M7</strain>
    </source>
</reference>
<accession>C9RG83</accession>
<evidence type="ECO:0000256" key="1">
    <source>
        <dbReference type="ARBA" id="ARBA00004651"/>
    </source>
</evidence>
<evidence type="ECO:0000256" key="8">
    <source>
        <dbReference type="ARBA" id="ARBA00023136"/>
    </source>
</evidence>
<dbReference type="GO" id="GO:0005886">
    <property type="term" value="C:plasma membrane"/>
    <property type="evidence" value="ECO:0007669"/>
    <property type="project" value="UniProtKB-SubCell"/>
</dbReference>
<evidence type="ECO:0000256" key="2">
    <source>
        <dbReference type="ARBA" id="ARBA00009306"/>
    </source>
</evidence>
<dbReference type="eggNOG" id="arCOG00164">
    <property type="taxonomic scope" value="Archaea"/>
</dbReference>
<dbReference type="RefSeq" id="WP_015732805.1">
    <property type="nucleotide sequence ID" value="NC_013407.1"/>
</dbReference>
<dbReference type="PANTHER" id="PTHR30183:SF3">
    <property type="entry name" value="MOLYBDENUM TRANSPORT SYSTEM PERMEASE PROTEIN MODB"/>
    <property type="match status" value="1"/>
</dbReference>
<dbReference type="EMBL" id="CP001787">
    <property type="protein sequence ID" value="ACX72585.1"/>
    <property type="molecule type" value="Genomic_DNA"/>
</dbReference>
<comment type="subunit">
    <text evidence="9">The complex is composed of two ATP-binding proteins (WtpC), two transmembrane proteins (WtpB) and a solute-binding protein (WtpA).</text>
</comment>
<keyword evidence="8 12" id="KW-0472">Membrane</keyword>
<evidence type="ECO:0000256" key="9">
    <source>
        <dbReference type="ARBA" id="ARBA00038781"/>
    </source>
</evidence>
<dbReference type="InterPro" id="IPR035906">
    <property type="entry name" value="MetI-like_sf"/>
</dbReference>
<dbReference type="NCBIfam" id="NF040839">
    <property type="entry name" value="tungstate_WtpB"/>
    <property type="match status" value="1"/>
</dbReference>
<dbReference type="AlphaFoldDB" id="C9RG83"/>
<name>C9RG83_METVM</name>
<comment type="subcellular location">
    <subcellularLocation>
        <location evidence="1 12">Cell membrane</location>
        <topology evidence="1 12">Multi-pass membrane protein</topology>
    </subcellularLocation>
</comment>
<evidence type="ECO:0000256" key="10">
    <source>
        <dbReference type="ARBA" id="ARBA00044744"/>
    </source>
</evidence>
<organism evidence="14 15">
    <name type="scientific">Methanocaldococcus vulcanius (strain ATCC 700851 / DSM 12094 / M7)</name>
    <name type="common">Methanococcus vulcanius</name>
    <dbReference type="NCBI Taxonomy" id="579137"/>
    <lineage>
        <taxon>Archaea</taxon>
        <taxon>Methanobacteriati</taxon>
        <taxon>Methanobacteriota</taxon>
        <taxon>Methanomada group</taxon>
        <taxon>Methanococci</taxon>
        <taxon>Methanococcales</taxon>
        <taxon>Methanocaldococcaceae</taxon>
        <taxon>Methanocaldococcus</taxon>
    </lineage>
</organism>
<keyword evidence="4" id="KW-1003">Cell membrane</keyword>
<dbReference type="InterPro" id="IPR000515">
    <property type="entry name" value="MetI-like"/>
</dbReference>
<dbReference type="OrthoDB" id="11163at2157"/>
<feature type="transmembrane region" description="Helical" evidence="12">
    <location>
        <begin position="7"/>
        <end position="28"/>
    </location>
</feature>
<dbReference type="KEGG" id="mvu:Metvu_0727"/>
<dbReference type="CDD" id="cd06261">
    <property type="entry name" value="TM_PBP2"/>
    <property type="match status" value="1"/>
</dbReference>
<dbReference type="HOGENOM" id="CLU_016047_14_1_2"/>
<feature type="transmembrane region" description="Helical" evidence="12">
    <location>
        <begin position="83"/>
        <end position="105"/>
    </location>
</feature>
<comment type="function">
    <text evidence="10">Part of the ABC transporter complex WtpABC involved in molybdate/tungstate import. Probably responsible for the translocation of the substrate across the membrane.</text>
</comment>
<evidence type="ECO:0000259" key="13">
    <source>
        <dbReference type="PROSITE" id="PS50928"/>
    </source>
</evidence>
<keyword evidence="15" id="KW-1185">Reference proteome</keyword>
<evidence type="ECO:0000256" key="5">
    <source>
        <dbReference type="ARBA" id="ARBA00022505"/>
    </source>
</evidence>
<keyword evidence="3 12" id="KW-0813">Transport</keyword>
<evidence type="ECO:0000256" key="3">
    <source>
        <dbReference type="ARBA" id="ARBA00022448"/>
    </source>
</evidence>
<evidence type="ECO:0000313" key="14">
    <source>
        <dbReference type="EMBL" id="ACX72585.1"/>
    </source>
</evidence>
<dbReference type="Proteomes" id="UP000002063">
    <property type="component" value="Chromosome"/>
</dbReference>
<dbReference type="SUPFAM" id="SSF161098">
    <property type="entry name" value="MetI-like"/>
    <property type="match status" value="1"/>
</dbReference>
<feature type="domain" description="ABC transmembrane type-1" evidence="13">
    <location>
        <begin position="45"/>
        <end position="240"/>
    </location>
</feature>
<dbReference type="GeneID" id="8513064"/>
<dbReference type="STRING" id="579137.Metvu_0727"/>
<evidence type="ECO:0000256" key="4">
    <source>
        <dbReference type="ARBA" id="ARBA00022475"/>
    </source>
</evidence>
<feature type="transmembrane region" description="Helical" evidence="12">
    <location>
        <begin position="117"/>
        <end position="137"/>
    </location>
</feature>
<feature type="transmembrane region" description="Helical" evidence="12">
    <location>
        <begin position="48"/>
        <end position="71"/>
    </location>
</feature>
<keyword evidence="7 12" id="KW-1133">Transmembrane helix</keyword>
<proteinExistence type="inferred from homology"/>
<evidence type="ECO:0000256" key="12">
    <source>
        <dbReference type="RuleBase" id="RU363032"/>
    </source>
</evidence>
<gene>
    <name evidence="14" type="ordered locus">Metvu_0727</name>
</gene>
<keyword evidence="5" id="KW-0500">Molybdenum</keyword>
<comment type="similarity">
    <text evidence="2 12">Belongs to the binding-protein-dependent transport system permease family.</text>
</comment>
<dbReference type="InterPro" id="IPR053405">
    <property type="entry name" value="Mo/W_ABC_Transporter_Permease"/>
</dbReference>
<keyword evidence="6 12" id="KW-0812">Transmembrane</keyword>
<dbReference type="Gene3D" id="1.10.3720.10">
    <property type="entry name" value="MetI-like"/>
    <property type="match status" value="1"/>
</dbReference>
<sequence length="253" mass="28510">MDKFDTFLSIFLIFIFSFVFLPIVYMILNPGDLSQLLDKEVIEAFKTTLLAGVVATSIALIFGIPTGYILARHEFTFKNFIEAVLDLPMAIPHSVVGIMILSFIYGVDFIKFIGEYIVDNFWGIVVVYLFVGIPFMINSIRDGFLSVDEEIEYVSRTLGASKLRTFFEISIPLIRNNIISGTILSFARGISEVGALLIIAYYPKTVPILIYERFMSFGLNASKPISVAMIVVSVVLFALFRMFGTTNRKDKRK</sequence>
<dbReference type="Pfam" id="PF00528">
    <property type="entry name" value="BPD_transp_1"/>
    <property type="match status" value="1"/>
</dbReference>
<dbReference type="PROSITE" id="PS50928">
    <property type="entry name" value="ABC_TM1"/>
    <property type="match status" value="1"/>
</dbReference>
<feature type="transmembrane region" description="Helical" evidence="12">
    <location>
        <begin position="222"/>
        <end position="243"/>
    </location>
</feature>
<dbReference type="GO" id="GO:0055085">
    <property type="term" value="P:transmembrane transport"/>
    <property type="evidence" value="ECO:0007669"/>
    <property type="project" value="InterPro"/>
</dbReference>
<evidence type="ECO:0000256" key="11">
    <source>
        <dbReference type="ARBA" id="ARBA00044785"/>
    </source>
</evidence>